<evidence type="ECO:0000313" key="3">
    <source>
        <dbReference type="Proteomes" id="UP000248783"/>
    </source>
</evidence>
<reference evidence="2 3" key="1">
    <citation type="submission" date="2018-06" db="EMBL/GenBank/DDBJ databases">
        <title>Whole genome sequencing of a novel hydrocarbon degrading bacterial strain, PW21 isolated from oil contaminated produced water sample.</title>
        <authorList>
            <person name="Nagkirti P."/>
            <person name="Shaikh A."/>
            <person name="Gowdaman V."/>
            <person name="Engineer A.E."/>
            <person name="Dagar S."/>
            <person name="Dhakephalkar P.K."/>
        </authorList>
    </citation>
    <scope>NUCLEOTIDE SEQUENCE [LARGE SCALE GENOMIC DNA]</scope>
    <source>
        <strain evidence="2 3">PW21</strain>
    </source>
</reference>
<keyword evidence="3" id="KW-1185">Reference proteome</keyword>
<gene>
    <name evidence="2" type="ORF">DNL40_15840</name>
</gene>
<dbReference type="RefSeq" id="WP_111252236.1">
    <property type="nucleotide sequence ID" value="NZ_QKWH01000020.1"/>
</dbReference>
<comment type="caution">
    <text evidence="2">The sequence shown here is derived from an EMBL/GenBank/DDBJ whole genome shotgun (WGS) entry which is preliminary data.</text>
</comment>
<name>A0A2W5WLJ9_9MICO</name>
<evidence type="ECO:0000313" key="2">
    <source>
        <dbReference type="EMBL" id="PZR51563.1"/>
    </source>
</evidence>
<evidence type="ECO:0000256" key="1">
    <source>
        <dbReference type="SAM" id="MobiDB-lite"/>
    </source>
</evidence>
<dbReference type="AlphaFoldDB" id="A0A2W5WLJ9"/>
<protein>
    <recommendedName>
        <fullName evidence="4">WXG100 family type VII secretion target</fullName>
    </recommendedName>
</protein>
<evidence type="ECO:0008006" key="4">
    <source>
        <dbReference type="Google" id="ProtNLM"/>
    </source>
</evidence>
<feature type="region of interest" description="Disordered" evidence="1">
    <location>
        <begin position="86"/>
        <end position="114"/>
    </location>
</feature>
<feature type="compositionally biased region" description="Gly residues" evidence="1">
    <location>
        <begin position="101"/>
        <end position="111"/>
    </location>
</feature>
<accession>A0A2W5WLJ9</accession>
<dbReference type="EMBL" id="QKWH01000020">
    <property type="protein sequence ID" value="PZR51563.1"/>
    <property type="molecule type" value="Genomic_DNA"/>
</dbReference>
<dbReference type="Proteomes" id="UP000248783">
    <property type="component" value="Unassembled WGS sequence"/>
</dbReference>
<sequence>MVEGFRGADVAALRAQAAALHQAAEALVACAARVGAGLQALTWQGQDAERARQGWRQEHVPVLLRCVEALDEATLRLLDDADEQEAVSAAAGSGPATAAAGGAGGPGGTGGPDAAALRQAVDRTHAVVADFLDRYDPVATATGAAAVAHAAARWDLSGASYRTLDQAFGIVSEAHVGPAVGRVTGALGTAGVLTDAYGAYRSHTGGDLHGAVDNGVSAVLGAVGHVPGLNLAGFALGVSWDVGTWAGTQVDEAMAGTRFGDRFASRMDATFDAVGFAGVLATPAALGQTAVEEVALQARDLWRGLGGHGTLDAPRR</sequence>
<feature type="compositionally biased region" description="Low complexity" evidence="1">
    <location>
        <begin position="88"/>
        <end position="100"/>
    </location>
</feature>
<organism evidence="2 3">
    <name type="scientific">Xylanimonas oleitrophica</name>
    <dbReference type="NCBI Taxonomy" id="2607479"/>
    <lineage>
        <taxon>Bacteria</taxon>
        <taxon>Bacillati</taxon>
        <taxon>Actinomycetota</taxon>
        <taxon>Actinomycetes</taxon>
        <taxon>Micrococcales</taxon>
        <taxon>Promicromonosporaceae</taxon>
        <taxon>Xylanimonas</taxon>
    </lineage>
</organism>
<proteinExistence type="predicted"/>